<dbReference type="PANTHER" id="PTHR42792">
    <property type="entry name" value="FLAGELLIN"/>
    <property type="match status" value="1"/>
</dbReference>
<dbReference type="EMBL" id="FOIA01000002">
    <property type="protein sequence ID" value="SES69957.1"/>
    <property type="molecule type" value="Genomic_DNA"/>
</dbReference>
<dbReference type="InterPro" id="IPR001029">
    <property type="entry name" value="Flagellin_N"/>
</dbReference>
<keyword evidence="7" id="KW-0282">Flagellum</keyword>
<protein>
    <submittedName>
        <fullName evidence="7">Flagellar hook-associated protein 3 FlgL</fullName>
    </submittedName>
</protein>
<evidence type="ECO:0000256" key="2">
    <source>
        <dbReference type="ARBA" id="ARBA00004613"/>
    </source>
</evidence>
<dbReference type="GO" id="GO:0009424">
    <property type="term" value="C:bacterial-type flagellum hook"/>
    <property type="evidence" value="ECO:0007669"/>
    <property type="project" value="InterPro"/>
</dbReference>
<dbReference type="Proteomes" id="UP000199345">
    <property type="component" value="Unassembled WGS sequence"/>
</dbReference>
<dbReference type="PANTHER" id="PTHR42792:SF1">
    <property type="entry name" value="FLAGELLAR HOOK-ASSOCIATED PROTEIN 3"/>
    <property type="match status" value="1"/>
</dbReference>
<dbReference type="OrthoDB" id="9768249at2"/>
<evidence type="ECO:0000256" key="1">
    <source>
        <dbReference type="ARBA" id="ARBA00004365"/>
    </source>
</evidence>
<accession>A0A1H9YLP2</accession>
<dbReference type="InterPro" id="IPR001492">
    <property type="entry name" value="Flagellin"/>
</dbReference>
<sequence length="401" mass="42542">MRVSTNGIYEAGTSAILQQQEALIKTQQQISTGRRILTPADDPIAAAQALNLSQSASLNSQYSVNRGHALASLGLTETTLKNITSNLQDIRQIAVNAGNPSLTDTDRKSLATELRGRFEALLGQANITDGSGNYLFSGFQESTRPFSHQGLNVQYNGDQGQRLSQVGSTRQIAVSDSGTDIFERVKNGNGIFTTAANAANTGSGVINAGSVTSPASLTGHQYDISFSVTAGVTTYDVVDTTTGATLSAGNPFSNTNTISFDGLELSITGDPANGDIFTVSPSSNQSIFKTVENLITALETPASGQSGSRLTNDLNSALQNLDNGLEKILTTRASVGARLQELEALESLGGDLEIQYEQRLSELRDVDYAKAISDFNRQQVYLQAAQKTFSTVSGLSLFDFI</sequence>
<organism evidence="7 8">
    <name type="scientific">Nitrosomonas marina</name>
    <dbReference type="NCBI Taxonomy" id="917"/>
    <lineage>
        <taxon>Bacteria</taxon>
        <taxon>Pseudomonadati</taxon>
        <taxon>Pseudomonadota</taxon>
        <taxon>Betaproteobacteria</taxon>
        <taxon>Nitrosomonadales</taxon>
        <taxon>Nitrosomonadaceae</taxon>
        <taxon>Nitrosomonas</taxon>
    </lineage>
</organism>
<evidence type="ECO:0000313" key="7">
    <source>
        <dbReference type="EMBL" id="SES69957.1"/>
    </source>
</evidence>
<dbReference type="AlphaFoldDB" id="A0A1H9YLP2"/>
<dbReference type="Gene3D" id="1.20.1330.10">
    <property type="entry name" value="f41 fragment of flagellin, N-terminal domain"/>
    <property type="match status" value="2"/>
</dbReference>
<dbReference type="Pfam" id="PF00669">
    <property type="entry name" value="Flagellin_N"/>
    <property type="match status" value="1"/>
</dbReference>
<evidence type="ECO:0000313" key="8">
    <source>
        <dbReference type="Proteomes" id="UP000199345"/>
    </source>
</evidence>
<keyword evidence="7" id="KW-0969">Cilium</keyword>
<dbReference type="GO" id="GO:0071973">
    <property type="term" value="P:bacterial-type flagellum-dependent cell motility"/>
    <property type="evidence" value="ECO:0007669"/>
    <property type="project" value="InterPro"/>
</dbReference>
<feature type="domain" description="Flagellar hook-associated protein 1 D2-like" evidence="6">
    <location>
        <begin position="196"/>
        <end position="281"/>
    </location>
</feature>
<comment type="subcellular location">
    <subcellularLocation>
        <location evidence="1">Bacterial flagellum</location>
    </subcellularLocation>
    <subcellularLocation>
        <location evidence="2">Secreted</location>
    </subcellularLocation>
</comment>
<evidence type="ECO:0000256" key="4">
    <source>
        <dbReference type="ARBA" id="ARBA00023143"/>
    </source>
</evidence>
<gene>
    <name evidence="7" type="ORF">SAMN05216326_10263</name>
</gene>
<keyword evidence="4" id="KW-0975">Bacterial flagellum</keyword>
<dbReference type="InterPro" id="IPR013384">
    <property type="entry name" value="Flagell_FlgL"/>
</dbReference>
<keyword evidence="8" id="KW-1185">Reference proteome</keyword>
<evidence type="ECO:0000259" key="6">
    <source>
        <dbReference type="Pfam" id="PF21158"/>
    </source>
</evidence>
<comment type="similarity">
    <text evidence="3">Belongs to the bacterial flagellin family.</text>
</comment>
<dbReference type="GO" id="GO:0005576">
    <property type="term" value="C:extracellular region"/>
    <property type="evidence" value="ECO:0007669"/>
    <property type="project" value="UniProtKB-SubCell"/>
</dbReference>
<evidence type="ECO:0000259" key="5">
    <source>
        <dbReference type="Pfam" id="PF00669"/>
    </source>
</evidence>
<dbReference type="Pfam" id="PF21158">
    <property type="entry name" value="flgK_1st_1"/>
    <property type="match status" value="1"/>
</dbReference>
<reference evidence="8" key="1">
    <citation type="submission" date="2016-10" db="EMBL/GenBank/DDBJ databases">
        <authorList>
            <person name="Varghese N."/>
            <person name="Submissions S."/>
        </authorList>
    </citation>
    <scope>NUCLEOTIDE SEQUENCE [LARGE SCALE GENOMIC DNA]</scope>
    <source>
        <strain evidence="8">Nm71</strain>
    </source>
</reference>
<feature type="domain" description="Flagellin N-terminal" evidence="5">
    <location>
        <begin position="3"/>
        <end position="139"/>
    </location>
</feature>
<dbReference type="NCBIfam" id="TIGR02550">
    <property type="entry name" value="flagell_flgL"/>
    <property type="match status" value="1"/>
</dbReference>
<dbReference type="RefSeq" id="WP_090655479.1">
    <property type="nucleotide sequence ID" value="NZ_FOIA01000002.1"/>
</dbReference>
<name>A0A1H9YLP2_9PROT</name>
<dbReference type="SUPFAM" id="SSF64518">
    <property type="entry name" value="Phase 1 flagellin"/>
    <property type="match status" value="1"/>
</dbReference>
<proteinExistence type="inferred from homology"/>
<dbReference type="GO" id="GO:0005198">
    <property type="term" value="F:structural molecule activity"/>
    <property type="evidence" value="ECO:0007669"/>
    <property type="project" value="InterPro"/>
</dbReference>
<dbReference type="InterPro" id="IPR049119">
    <property type="entry name" value="FlgK_D2-like"/>
</dbReference>
<keyword evidence="7" id="KW-0966">Cell projection</keyword>
<evidence type="ECO:0000256" key="3">
    <source>
        <dbReference type="ARBA" id="ARBA00005709"/>
    </source>
</evidence>